<proteinExistence type="predicted"/>
<evidence type="ECO:0000313" key="1">
    <source>
        <dbReference type="EMBL" id="KAK8958421.1"/>
    </source>
</evidence>
<accession>A0ABR2M2W2</accession>
<dbReference type="EMBL" id="JBBWWR010000012">
    <property type="protein sequence ID" value="KAK8958421.1"/>
    <property type="molecule type" value="Genomic_DNA"/>
</dbReference>
<reference evidence="1 2" key="1">
    <citation type="journal article" date="2022" name="Nat. Plants">
        <title>Genomes of leafy and leafless Platanthera orchids illuminate the evolution of mycoheterotrophy.</title>
        <authorList>
            <person name="Li M.H."/>
            <person name="Liu K.W."/>
            <person name="Li Z."/>
            <person name="Lu H.C."/>
            <person name="Ye Q.L."/>
            <person name="Zhang D."/>
            <person name="Wang J.Y."/>
            <person name="Li Y.F."/>
            <person name="Zhong Z.M."/>
            <person name="Liu X."/>
            <person name="Yu X."/>
            <person name="Liu D.K."/>
            <person name="Tu X.D."/>
            <person name="Liu B."/>
            <person name="Hao Y."/>
            <person name="Liao X.Y."/>
            <person name="Jiang Y.T."/>
            <person name="Sun W.H."/>
            <person name="Chen J."/>
            <person name="Chen Y.Q."/>
            <person name="Ai Y."/>
            <person name="Zhai J.W."/>
            <person name="Wu S.S."/>
            <person name="Zhou Z."/>
            <person name="Hsiao Y.Y."/>
            <person name="Wu W.L."/>
            <person name="Chen Y.Y."/>
            <person name="Lin Y.F."/>
            <person name="Hsu J.L."/>
            <person name="Li C.Y."/>
            <person name="Wang Z.W."/>
            <person name="Zhao X."/>
            <person name="Zhong W.Y."/>
            <person name="Ma X.K."/>
            <person name="Ma L."/>
            <person name="Huang J."/>
            <person name="Chen G.Z."/>
            <person name="Huang M.Z."/>
            <person name="Huang L."/>
            <person name="Peng D.H."/>
            <person name="Luo Y.B."/>
            <person name="Zou S.Q."/>
            <person name="Chen S.P."/>
            <person name="Lan S."/>
            <person name="Tsai W.C."/>
            <person name="Van de Peer Y."/>
            <person name="Liu Z.J."/>
        </authorList>
    </citation>
    <scope>NUCLEOTIDE SEQUENCE [LARGE SCALE GENOMIC DNA]</scope>
    <source>
        <strain evidence="1">Lor288</strain>
    </source>
</reference>
<name>A0ABR2M2W2_9ASPA</name>
<protein>
    <submittedName>
        <fullName evidence="1">Uncharacterized protein</fullName>
    </submittedName>
</protein>
<organism evidence="1 2">
    <name type="scientific">Platanthera guangdongensis</name>
    <dbReference type="NCBI Taxonomy" id="2320717"/>
    <lineage>
        <taxon>Eukaryota</taxon>
        <taxon>Viridiplantae</taxon>
        <taxon>Streptophyta</taxon>
        <taxon>Embryophyta</taxon>
        <taxon>Tracheophyta</taxon>
        <taxon>Spermatophyta</taxon>
        <taxon>Magnoliopsida</taxon>
        <taxon>Liliopsida</taxon>
        <taxon>Asparagales</taxon>
        <taxon>Orchidaceae</taxon>
        <taxon>Orchidoideae</taxon>
        <taxon>Orchideae</taxon>
        <taxon>Orchidinae</taxon>
        <taxon>Platanthera</taxon>
    </lineage>
</organism>
<evidence type="ECO:0000313" key="2">
    <source>
        <dbReference type="Proteomes" id="UP001412067"/>
    </source>
</evidence>
<keyword evidence="2" id="KW-1185">Reference proteome</keyword>
<comment type="caution">
    <text evidence="1">The sequence shown here is derived from an EMBL/GenBank/DDBJ whole genome shotgun (WGS) entry which is preliminary data.</text>
</comment>
<sequence>MDWAVKARGKHSFSVQTVLLAVNYLDCFILASSRRFKASGRQVMNAAFSPPLAAV</sequence>
<gene>
    <name evidence="1" type="ORF">KSP40_PGU002950</name>
</gene>
<dbReference type="Proteomes" id="UP001412067">
    <property type="component" value="Unassembled WGS sequence"/>
</dbReference>